<comment type="caution">
    <text evidence="2">The sequence shown here is derived from an EMBL/GenBank/DDBJ whole genome shotgun (WGS) entry which is preliminary data.</text>
</comment>
<dbReference type="RefSeq" id="XP_044562874.1">
    <property type="nucleotide sequence ID" value="XM_044705896.1"/>
</dbReference>
<feature type="compositionally biased region" description="Low complexity" evidence="1">
    <location>
        <begin position="1"/>
        <end position="19"/>
    </location>
</feature>
<name>A0A6A5BUS1_NAEFO</name>
<gene>
    <name evidence="2" type="ORF">FDP41_002676</name>
</gene>
<evidence type="ECO:0000313" key="2">
    <source>
        <dbReference type="EMBL" id="KAF0978161.1"/>
    </source>
</evidence>
<accession>A0A6A5BUS1</accession>
<evidence type="ECO:0000256" key="1">
    <source>
        <dbReference type="SAM" id="MobiDB-lite"/>
    </source>
</evidence>
<dbReference type="EMBL" id="VFQX01000030">
    <property type="protein sequence ID" value="KAF0978161.1"/>
    <property type="molecule type" value="Genomic_DNA"/>
</dbReference>
<organism evidence="2 3">
    <name type="scientific">Naegleria fowleri</name>
    <name type="common">Brain eating amoeba</name>
    <dbReference type="NCBI Taxonomy" id="5763"/>
    <lineage>
        <taxon>Eukaryota</taxon>
        <taxon>Discoba</taxon>
        <taxon>Heterolobosea</taxon>
        <taxon>Tetramitia</taxon>
        <taxon>Eutetramitia</taxon>
        <taxon>Vahlkampfiidae</taxon>
        <taxon>Naegleria</taxon>
    </lineage>
</organism>
<dbReference type="AlphaFoldDB" id="A0A6A5BUS1"/>
<reference evidence="2 3" key="1">
    <citation type="journal article" date="2019" name="Sci. Rep.">
        <title>Nanopore sequencing improves the draft genome of the human pathogenic amoeba Naegleria fowleri.</title>
        <authorList>
            <person name="Liechti N."/>
            <person name="Schurch N."/>
            <person name="Bruggmann R."/>
            <person name="Wittwer M."/>
        </authorList>
    </citation>
    <scope>NUCLEOTIDE SEQUENCE [LARGE SCALE GENOMIC DNA]</scope>
    <source>
        <strain evidence="2 3">ATCC 30894</strain>
    </source>
</reference>
<dbReference type="VEuPathDB" id="AmoebaDB:NfTy_057370"/>
<proteinExistence type="predicted"/>
<dbReference type="Proteomes" id="UP000444721">
    <property type="component" value="Unassembled WGS sequence"/>
</dbReference>
<dbReference type="VEuPathDB" id="AmoebaDB:FDP41_002676"/>
<keyword evidence="3" id="KW-1185">Reference proteome</keyword>
<feature type="region of interest" description="Disordered" evidence="1">
    <location>
        <begin position="1"/>
        <end position="24"/>
    </location>
</feature>
<dbReference type="GeneID" id="68109894"/>
<dbReference type="OrthoDB" id="10406549at2759"/>
<evidence type="ECO:0000313" key="3">
    <source>
        <dbReference type="Proteomes" id="UP000444721"/>
    </source>
</evidence>
<dbReference type="OMA" id="DEGIILY"/>
<dbReference type="VEuPathDB" id="AmoebaDB:NF0061410"/>
<protein>
    <submittedName>
        <fullName evidence="2">Uncharacterized protein</fullName>
    </submittedName>
</protein>
<sequence length="309" mass="34995">MPQFSPNTTSTTTTPYTSTKNKEFSRITEEDHHAVWNHLRNKHLDHYLLQANNSLDESSEDFLIMMHKVKDMMDMRRGSVPVVLPSHSSYFQDNYEEDDLVNISIDLKSSMEIPKYAQPSQSSLMQASQGNLLGSSMDCFCSASSLSSILISADDKEEASPPAVISPATTTQKNSKLNKDIEIRDDSIILYGNLKEKKVEDSFTIVVSPYEEIVIEKVTGKGKLYCFDYSSSSGKMKKLLDSEDENFEFSMSTSVEEILEMNRKSFLSNAASESKGIYVLESGRTYFFKYVKTRSKDSAILYYRNSYAL</sequence>